<dbReference type="PANTHER" id="PTHR30294:SF48">
    <property type="entry name" value="LINEARMYCIN RESISTANCE PERMEASE PROTEIN LNRM"/>
    <property type="match status" value="1"/>
</dbReference>
<name>A0A1M4Y614_9CLOT</name>
<feature type="transmembrane region" description="Helical" evidence="8">
    <location>
        <begin position="181"/>
        <end position="203"/>
    </location>
</feature>
<dbReference type="NCBIfam" id="NF038293">
    <property type="entry name" value="permease_SagG"/>
    <property type="match status" value="1"/>
</dbReference>
<comment type="subcellular location">
    <subcellularLocation>
        <location evidence="1">Cell membrane</location>
        <topology evidence="1">Multi-pass membrane protein</topology>
    </subcellularLocation>
</comment>
<comment type="similarity">
    <text evidence="2">Belongs to the ABC-2 integral membrane protein family.</text>
</comment>
<dbReference type="GO" id="GO:0140359">
    <property type="term" value="F:ABC-type transporter activity"/>
    <property type="evidence" value="ECO:0007669"/>
    <property type="project" value="InterPro"/>
</dbReference>
<evidence type="ECO:0000256" key="4">
    <source>
        <dbReference type="ARBA" id="ARBA00022475"/>
    </source>
</evidence>
<dbReference type="OrthoDB" id="1864035at2"/>
<evidence type="ECO:0000259" key="9">
    <source>
        <dbReference type="PROSITE" id="PS51012"/>
    </source>
</evidence>
<feature type="transmembrane region" description="Helical" evidence="8">
    <location>
        <begin position="293"/>
        <end position="311"/>
    </location>
</feature>
<gene>
    <name evidence="10" type="ORF">SAMN05443638_12420</name>
</gene>
<evidence type="ECO:0000313" key="10">
    <source>
        <dbReference type="EMBL" id="SHF01110.1"/>
    </source>
</evidence>
<dbReference type="InterPro" id="IPR051449">
    <property type="entry name" value="ABC-2_transporter_component"/>
</dbReference>
<dbReference type="AlphaFoldDB" id="A0A1M4Y614"/>
<evidence type="ECO:0000256" key="3">
    <source>
        <dbReference type="ARBA" id="ARBA00022448"/>
    </source>
</evidence>
<evidence type="ECO:0000256" key="8">
    <source>
        <dbReference type="SAM" id="Phobius"/>
    </source>
</evidence>
<keyword evidence="7 8" id="KW-0472">Membrane</keyword>
<evidence type="ECO:0000313" key="11">
    <source>
        <dbReference type="Proteomes" id="UP000184035"/>
    </source>
</evidence>
<dbReference type="PROSITE" id="PS51012">
    <property type="entry name" value="ABC_TM2"/>
    <property type="match status" value="1"/>
</dbReference>
<keyword evidence="5 8" id="KW-0812">Transmembrane</keyword>
<keyword evidence="11" id="KW-1185">Reference proteome</keyword>
<evidence type="ECO:0000256" key="6">
    <source>
        <dbReference type="ARBA" id="ARBA00022989"/>
    </source>
</evidence>
<dbReference type="InterPro" id="IPR047817">
    <property type="entry name" value="ABC2_TM_bact-type"/>
</dbReference>
<dbReference type="GO" id="GO:0005886">
    <property type="term" value="C:plasma membrane"/>
    <property type="evidence" value="ECO:0007669"/>
    <property type="project" value="UniProtKB-SubCell"/>
</dbReference>
<reference evidence="10 11" key="1">
    <citation type="submission" date="2016-11" db="EMBL/GenBank/DDBJ databases">
        <authorList>
            <person name="Jaros S."/>
            <person name="Januszkiewicz K."/>
            <person name="Wedrychowicz H."/>
        </authorList>
    </citation>
    <scope>NUCLEOTIDE SEQUENCE [LARGE SCALE GENOMIC DNA]</scope>
    <source>
        <strain evidence="10 11">DSM 2631</strain>
    </source>
</reference>
<evidence type="ECO:0000256" key="7">
    <source>
        <dbReference type="ARBA" id="ARBA00023136"/>
    </source>
</evidence>
<keyword evidence="4" id="KW-1003">Cell membrane</keyword>
<dbReference type="EMBL" id="FQVM01000024">
    <property type="protein sequence ID" value="SHF01110.1"/>
    <property type="molecule type" value="Genomic_DNA"/>
</dbReference>
<proteinExistence type="inferred from homology"/>
<feature type="domain" description="ABC transmembrane type-2" evidence="9">
    <location>
        <begin position="148"/>
        <end position="373"/>
    </location>
</feature>
<feature type="transmembrane region" description="Helical" evidence="8">
    <location>
        <begin position="259"/>
        <end position="281"/>
    </location>
</feature>
<evidence type="ECO:0000256" key="5">
    <source>
        <dbReference type="ARBA" id="ARBA00022692"/>
    </source>
</evidence>
<dbReference type="STRING" id="1533.SAMN05443638_12420"/>
<dbReference type="Pfam" id="PF12698">
    <property type="entry name" value="ABC2_membrane_3"/>
    <property type="match status" value="1"/>
</dbReference>
<feature type="transmembrane region" description="Helical" evidence="8">
    <location>
        <begin position="351"/>
        <end position="369"/>
    </location>
</feature>
<dbReference type="PANTHER" id="PTHR30294">
    <property type="entry name" value="MEMBRANE COMPONENT OF ABC TRANSPORTER YHHJ-RELATED"/>
    <property type="match status" value="1"/>
</dbReference>
<protein>
    <submittedName>
        <fullName evidence="10">ABC-2 type transport system permease protein</fullName>
    </submittedName>
</protein>
<feature type="transmembrane region" description="Helical" evidence="8">
    <location>
        <begin position="21"/>
        <end position="42"/>
    </location>
</feature>
<sequence>MFFNIVKKEVLQNLRDKKAMFWMILFPIIMIFILGNALSSFFGKEDLEIPKTNISYTIDKKSEDTDKLEDFFNDSKEELNINFTKEDNEKEAIENIKRGKLDCYLDIKDGENIIVYSNKIKDFNASLVTNLLDIYMERNNAYKSIKENNPIGLQFVDFNSTPNYVKIKSLNKAAKPTAKDYYSVTMLTMIVLYGSLTGAMTIIGERARGTMTRIACSPVNRLKLFLGKLTGAFIVVTLQIAVLFLFTKYIFKANWGDNLTPIILIILSLIFMTISLGMGLARIFRNPNVSSTVANVVIVLLNFLGGAYIPLETFGQNNILLLIANVSPLKWTNNAILRIIYGGNVETVNTAIVINIIVALVFLIIPYLIRRGEEV</sequence>
<dbReference type="RefSeq" id="WP_072897069.1">
    <property type="nucleotide sequence ID" value="NZ_FQVM01000024.1"/>
</dbReference>
<evidence type="ECO:0000256" key="2">
    <source>
        <dbReference type="ARBA" id="ARBA00007783"/>
    </source>
</evidence>
<evidence type="ECO:0000256" key="1">
    <source>
        <dbReference type="ARBA" id="ARBA00004651"/>
    </source>
</evidence>
<dbReference type="InterPro" id="IPR013525">
    <property type="entry name" value="ABC2_TM"/>
</dbReference>
<dbReference type="Proteomes" id="UP000184035">
    <property type="component" value="Unassembled WGS sequence"/>
</dbReference>
<keyword evidence="6 8" id="KW-1133">Transmembrane helix</keyword>
<organism evidence="10 11">
    <name type="scientific">Clostridium fallax</name>
    <dbReference type="NCBI Taxonomy" id="1533"/>
    <lineage>
        <taxon>Bacteria</taxon>
        <taxon>Bacillati</taxon>
        <taxon>Bacillota</taxon>
        <taxon>Clostridia</taxon>
        <taxon>Eubacteriales</taxon>
        <taxon>Clostridiaceae</taxon>
        <taxon>Clostridium</taxon>
    </lineage>
</organism>
<keyword evidence="3" id="KW-0813">Transport</keyword>
<accession>A0A1M4Y614</accession>
<feature type="transmembrane region" description="Helical" evidence="8">
    <location>
        <begin position="224"/>
        <end position="247"/>
    </location>
</feature>